<evidence type="ECO:0000313" key="3">
    <source>
        <dbReference type="Proteomes" id="UP001218021"/>
    </source>
</evidence>
<dbReference type="Proteomes" id="UP001220670">
    <property type="component" value="Unassembled WGS sequence"/>
</dbReference>
<proteinExistence type="predicted"/>
<gene>
    <name evidence="1" type="ORF">PO158_05055</name>
    <name evidence="2" type="ORF">PO250_08855</name>
</gene>
<dbReference type="InterPro" id="IPR009660">
    <property type="entry name" value="Phage_A500_Gp15"/>
</dbReference>
<sequence>MLSLCDPLHETYEYRGVEYPIDLTFDNVLRFYQLLDDKEFNNEEIVATAFEMFFDMKTKDTEFVLAAFKDISDYISHEPYGNDGGDETVSSPIKYYSFTQDAGAIYASFMEQYGMDLVDQEGKLHWDKFKALFAGLGPKTYFQRIVQIRMKDTSKLEGQELTDTLQAQNYYELDENKTEASRQAQMDSVFAMLKANAE</sequence>
<organism evidence="1 3">
    <name type="scientific">Limosilactobacillus mucosae</name>
    <name type="common">Lactobacillus mucosae</name>
    <dbReference type="NCBI Taxonomy" id="97478"/>
    <lineage>
        <taxon>Bacteria</taxon>
        <taxon>Bacillati</taxon>
        <taxon>Bacillota</taxon>
        <taxon>Bacilli</taxon>
        <taxon>Lactobacillales</taxon>
        <taxon>Lactobacillaceae</taxon>
        <taxon>Limosilactobacillus</taxon>
    </lineage>
</organism>
<dbReference type="Pfam" id="PF06854">
    <property type="entry name" value="Phage_Gp15"/>
    <property type="match status" value="1"/>
</dbReference>
<protein>
    <submittedName>
        <fullName evidence="1">Gp15 family bacteriophage protein</fullName>
    </submittedName>
</protein>
<dbReference type="RefSeq" id="WP_272207849.1">
    <property type="nucleotide sequence ID" value="NZ_CP184537.1"/>
</dbReference>
<dbReference type="EMBL" id="JAQOND010000019">
    <property type="protein sequence ID" value="MDC2827656.1"/>
    <property type="molecule type" value="Genomic_DNA"/>
</dbReference>
<name>A0AAJ1HNH9_LIMMU</name>
<dbReference type="AlphaFoldDB" id="A0AAJ1HNH9"/>
<reference evidence="1" key="1">
    <citation type="submission" date="2023-01" db="EMBL/GenBank/DDBJ databases">
        <title>Genome analysis of 13 Lactobacillus isolated from gut of wild boar.</title>
        <authorList>
            <person name="Papp P."/>
            <person name="Libisch B."/>
            <person name="Nagy T."/>
            <person name="Olasz F."/>
        </authorList>
    </citation>
    <scope>NUCLEOTIDE SEQUENCE</scope>
    <source>
        <strain evidence="1">F108</strain>
        <strain evidence="2">F146</strain>
    </source>
</reference>
<dbReference type="Proteomes" id="UP001218021">
    <property type="component" value="Unassembled WGS sequence"/>
</dbReference>
<dbReference type="EMBL" id="JAQONE010000025">
    <property type="protein sequence ID" value="MDC2830401.1"/>
    <property type="molecule type" value="Genomic_DNA"/>
</dbReference>
<accession>A0AAJ1HNH9</accession>
<evidence type="ECO:0000313" key="1">
    <source>
        <dbReference type="EMBL" id="MDC2827656.1"/>
    </source>
</evidence>
<evidence type="ECO:0000313" key="2">
    <source>
        <dbReference type="EMBL" id="MDC2830401.1"/>
    </source>
</evidence>
<comment type="caution">
    <text evidence="1">The sequence shown here is derived from an EMBL/GenBank/DDBJ whole genome shotgun (WGS) entry which is preliminary data.</text>
</comment>